<keyword evidence="2" id="KW-1185">Reference proteome</keyword>
<proteinExistence type="predicted"/>
<sequence length="216" mass="24681">MSKIYVFSGLGVDRRVFNNIDFGDLDITHVEWIKPQPNEPLVHYARRIAVNKIAPASTLIGLSFGGMLSVEIAKLIPVEKIVLIASAKTKNELPRGFLMKCLLRLRKFIPERKLTRPNAIADWFFGAKTVEEKRLLRYILKDTDPDFFKWAINEIIHWENEMIPVNSIHIHGNKDRIIPVKNVKADYVIEGGGHFMTVNKADKIGHIIRSVLEKST</sequence>
<dbReference type="Gene3D" id="3.40.50.1820">
    <property type="entry name" value="alpha/beta hydrolase"/>
    <property type="match status" value="1"/>
</dbReference>
<evidence type="ECO:0000313" key="1">
    <source>
        <dbReference type="EMBL" id="WQD40617.1"/>
    </source>
</evidence>
<gene>
    <name evidence="1" type="ORF">U0035_10700</name>
</gene>
<keyword evidence="1" id="KW-0378">Hydrolase</keyword>
<dbReference type="EMBL" id="CP139960">
    <property type="protein sequence ID" value="WQD40617.1"/>
    <property type="molecule type" value="Genomic_DNA"/>
</dbReference>
<dbReference type="GO" id="GO:0016787">
    <property type="term" value="F:hydrolase activity"/>
    <property type="evidence" value="ECO:0007669"/>
    <property type="project" value="UniProtKB-KW"/>
</dbReference>
<reference evidence="1 2" key="1">
    <citation type="submission" date="2023-12" db="EMBL/GenBank/DDBJ databases">
        <title>Genome sequencing and assembly of bacterial species from a model synthetic community.</title>
        <authorList>
            <person name="Hogle S.L."/>
        </authorList>
    </citation>
    <scope>NUCLEOTIDE SEQUENCE [LARGE SCALE GENOMIC DNA]</scope>
    <source>
        <strain evidence="1 2">HAMBI_3031</strain>
    </source>
</reference>
<dbReference type="SUPFAM" id="SSF53474">
    <property type="entry name" value="alpha/beta-Hydrolases"/>
    <property type="match status" value="1"/>
</dbReference>
<accession>A0ABZ0WCS4</accession>
<dbReference type="InterPro" id="IPR029058">
    <property type="entry name" value="AB_hydrolase_fold"/>
</dbReference>
<name>A0ABZ0WCS4_9BACT</name>
<protein>
    <submittedName>
        <fullName evidence="1">Alpha/beta hydrolase</fullName>
    </submittedName>
</protein>
<dbReference type="Proteomes" id="UP001325680">
    <property type="component" value="Chromosome"/>
</dbReference>
<evidence type="ECO:0000313" key="2">
    <source>
        <dbReference type="Proteomes" id="UP001325680"/>
    </source>
</evidence>
<dbReference type="RefSeq" id="WP_114789790.1">
    <property type="nucleotide sequence ID" value="NZ_CP139960.1"/>
</dbReference>
<organism evidence="1 2">
    <name type="scientific">Niabella yanshanensis</name>
    <dbReference type="NCBI Taxonomy" id="577386"/>
    <lineage>
        <taxon>Bacteria</taxon>
        <taxon>Pseudomonadati</taxon>
        <taxon>Bacteroidota</taxon>
        <taxon>Chitinophagia</taxon>
        <taxon>Chitinophagales</taxon>
        <taxon>Chitinophagaceae</taxon>
        <taxon>Niabella</taxon>
    </lineage>
</organism>